<gene>
    <name evidence="1" type="ORF">HNQ61_000726</name>
</gene>
<dbReference type="AlphaFoldDB" id="A0A841GVX7"/>
<reference evidence="1 2" key="1">
    <citation type="submission" date="2020-08" db="EMBL/GenBank/DDBJ databases">
        <title>Genomic Encyclopedia of Type Strains, Phase IV (KMG-IV): sequencing the most valuable type-strain genomes for metagenomic binning, comparative biology and taxonomic classification.</title>
        <authorList>
            <person name="Goeker M."/>
        </authorList>
    </citation>
    <scope>NUCLEOTIDE SEQUENCE [LARGE SCALE GENOMIC DNA]</scope>
    <source>
        <strain evidence="1 2">DSM 29007</strain>
    </source>
</reference>
<dbReference type="EMBL" id="JACHIA010000001">
    <property type="protein sequence ID" value="MBB6069115.1"/>
    <property type="molecule type" value="Genomic_DNA"/>
</dbReference>
<evidence type="ECO:0000313" key="2">
    <source>
        <dbReference type="Proteomes" id="UP000582837"/>
    </source>
</evidence>
<keyword evidence="2" id="KW-1185">Reference proteome</keyword>
<sequence>MNSPLEMHEVRLRGLHPRLWRIAIKRRLGRTSPAARCVAISSGATAIQERMNSPLEEHEVRLRGLCRRVGCAGRSWLIAR</sequence>
<accession>A0A841GVX7</accession>
<comment type="caution">
    <text evidence="1">The sequence shown here is derived from an EMBL/GenBank/DDBJ whole genome shotgun (WGS) entry which is preliminary data.</text>
</comment>
<name>A0A841GVX7_9BACT</name>
<evidence type="ECO:0000313" key="1">
    <source>
        <dbReference type="EMBL" id="MBB6069115.1"/>
    </source>
</evidence>
<proteinExistence type="predicted"/>
<dbReference type="RefSeq" id="WP_183685434.1">
    <property type="nucleotide sequence ID" value="NZ_JACHIA010000001.1"/>
</dbReference>
<dbReference type="Proteomes" id="UP000582837">
    <property type="component" value="Unassembled WGS sequence"/>
</dbReference>
<protein>
    <submittedName>
        <fullName evidence="1">Uncharacterized protein</fullName>
    </submittedName>
</protein>
<organism evidence="1 2">
    <name type="scientific">Longimicrobium terrae</name>
    <dbReference type="NCBI Taxonomy" id="1639882"/>
    <lineage>
        <taxon>Bacteria</taxon>
        <taxon>Pseudomonadati</taxon>
        <taxon>Gemmatimonadota</taxon>
        <taxon>Longimicrobiia</taxon>
        <taxon>Longimicrobiales</taxon>
        <taxon>Longimicrobiaceae</taxon>
        <taxon>Longimicrobium</taxon>
    </lineage>
</organism>